<dbReference type="Gene3D" id="3.40.190.10">
    <property type="entry name" value="Periplasmic binding protein-like II"/>
    <property type="match status" value="2"/>
</dbReference>
<dbReference type="PANTHER" id="PTHR30570">
    <property type="entry name" value="PERIPLASMIC PHOSPHATE BINDING COMPONENT OF PHOSPHATE ABC TRANSPORTER"/>
    <property type="match status" value="1"/>
</dbReference>
<dbReference type="InterPro" id="IPR050811">
    <property type="entry name" value="Phosphate_ABC_transporter"/>
</dbReference>
<dbReference type="PANTHER" id="PTHR30570:SF1">
    <property type="entry name" value="PHOSPHATE-BINDING PROTEIN PSTS"/>
    <property type="match status" value="1"/>
</dbReference>
<feature type="chain" id="PRO_5008381962" evidence="2">
    <location>
        <begin position="31"/>
        <end position="279"/>
    </location>
</feature>
<dbReference type="AlphaFoldDB" id="A0A1A8Y184"/>
<sequence length="279" mass="29717">MNNPKCFQFNRLVRVLFLSAFFLLAGTAQAEVIRVSGVGLSAPLMQRLAAAYGQKQTIDSVSVVLPPLGSTGSMRAVSNGKLDLAIAGRLPTPEEQAGIGQMVELARTAFGFATSDGNRPNGVTADAVADIYAGRLVRWDDGQPIRLIMRPDRESDTILVRQISAQTDAAMTLAAARKGLLVANNDLDTIKLLESVPGSFGPTATGLARLQGSQIRFLAFDGVLPSARAVAEGKYPLSKPLYAIAARQPSEAVKRFMAFLQSAEAREIMIAADFVPANQ</sequence>
<evidence type="ECO:0000313" key="4">
    <source>
        <dbReference type="EMBL" id="SBT10890.1"/>
    </source>
</evidence>
<evidence type="ECO:0000256" key="1">
    <source>
        <dbReference type="ARBA" id="ARBA00022729"/>
    </source>
</evidence>
<dbReference type="Pfam" id="PF12849">
    <property type="entry name" value="PBP_like_2"/>
    <property type="match status" value="1"/>
</dbReference>
<dbReference type="SUPFAM" id="SSF53850">
    <property type="entry name" value="Periplasmic binding protein-like II"/>
    <property type="match status" value="1"/>
</dbReference>
<keyword evidence="5" id="KW-1185">Reference proteome</keyword>
<keyword evidence="1 2" id="KW-0732">Signal</keyword>
<dbReference type="RefSeq" id="WP_186412446.1">
    <property type="nucleotide sequence ID" value="NZ_FLQY01000381.1"/>
</dbReference>
<evidence type="ECO:0000259" key="3">
    <source>
        <dbReference type="Pfam" id="PF12849"/>
    </source>
</evidence>
<feature type="signal peptide" evidence="2">
    <location>
        <begin position="1"/>
        <end position="30"/>
    </location>
</feature>
<dbReference type="EMBL" id="FLQY01000381">
    <property type="protein sequence ID" value="SBT10890.1"/>
    <property type="molecule type" value="Genomic_DNA"/>
</dbReference>
<organism evidence="4 5">
    <name type="scientific">Candidatus Propionivibrio aalborgensis</name>
    <dbReference type="NCBI Taxonomy" id="1860101"/>
    <lineage>
        <taxon>Bacteria</taxon>
        <taxon>Pseudomonadati</taxon>
        <taxon>Pseudomonadota</taxon>
        <taxon>Betaproteobacteria</taxon>
        <taxon>Rhodocyclales</taxon>
        <taxon>Rhodocyclaceae</taxon>
        <taxon>Propionivibrio</taxon>
    </lineage>
</organism>
<proteinExistence type="predicted"/>
<evidence type="ECO:0000313" key="5">
    <source>
        <dbReference type="Proteomes" id="UP000199600"/>
    </source>
</evidence>
<dbReference type="InterPro" id="IPR024370">
    <property type="entry name" value="PBP_domain"/>
</dbReference>
<evidence type="ECO:0000256" key="2">
    <source>
        <dbReference type="SAM" id="SignalP"/>
    </source>
</evidence>
<gene>
    <name evidence="4" type="ORF">PROAA_770012</name>
</gene>
<protein>
    <submittedName>
        <fullName evidence="4">Putative Extracellular solute-binding protein, family 1</fullName>
    </submittedName>
</protein>
<feature type="domain" description="PBP" evidence="3">
    <location>
        <begin position="29"/>
        <end position="264"/>
    </location>
</feature>
<accession>A0A1A8Y184</accession>
<name>A0A1A8Y184_9RHOO</name>
<dbReference type="Proteomes" id="UP000199600">
    <property type="component" value="Unassembled WGS sequence"/>
</dbReference>
<reference evidence="4 5" key="1">
    <citation type="submission" date="2016-06" db="EMBL/GenBank/DDBJ databases">
        <authorList>
            <person name="Kjaerup R.B."/>
            <person name="Dalgaard T.S."/>
            <person name="Juul-Madsen H.R."/>
        </authorList>
    </citation>
    <scope>NUCLEOTIDE SEQUENCE [LARGE SCALE GENOMIC DNA]</scope>
    <source>
        <strain evidence="4">2</strain>
    </source>
</reference>